<comment type="catalytic activity">
    <reaction evidence="1 8">
        <text>Cleavage of hydrophobic, N-terminal signal or leader sequences from secreted and periplasmic proteins.</text>
        <dbReference type="EC" id="3.4.21.89"/>
    </reaction>
</comment>
<dbReference type="GO" id="GO:0006465">
    <property type="term" value="P:signal peptide processing"/>
    <property type="evidence" value="ECO:0007669"/>
    <property type="project" value="InterPro"/>
</dbReference>
<feature type="region of interest" description="Disordered" evidence="9">
    <location>
        <begin position="1"/>
        <end position="25"/>
    </location>
</feature>
<keyword evidence="8" id="KW-1133">Transmembrane helix</keyword>
<dbReference type="SUPFAM" id="SSF51306">
    <property type="entry name" value="LexA/Signal peptidase"/>
    <property type="match status" value="1"/>
</dbReference>
<evidence type="ECO:0000256" key="8">
    <source>
        <dbReference type="RuleBase" id="RU362042"/>
    </source>
</evidence>
<dbReference type="Pfam" id="PF10502">
    <property type="entry name" value="Peptidase_S26"/>
    <property type="match status" value="1"/>
</dbReference>
<keyword evidence="5 8" id="KW-0645">Protease</keyword>
<feature type="active site" evidence="7">
    <location>
        <position position="67"/>
    </location>
</feature>
<gene>
    <name evidence="11" type="primary">lepB</name>
    <name evidence="11" type="ORF">AB5L97_10980</name>
</gene>
<feature type="transmembrane region" description="Helical" evidence="8">
    <location>
        <begin position="39"/>
        <end position="58"/>
    </location>
</feature>
<name>A0AB39KZL8_9MICC</name>
<dbReference type="GO" id="GO:0009003">
    <property type="term" value="F:signal peptidase activity"/>
    <property type="evidence" value="ECO:0007669"/>
    <property type="project" value="UniProtKB-EC"/>
</dbReference>
<dbReference type="InterPro" id="IPR000223">
    <property type="entry name" value="Pept_S26A_signal_pept_1"/>
</dbReference>
<sequence>MRSRDAGPDATGAGPEPGASASEDHSARRSGLMAWLREIAIILGVAIVLSFLIKTFLFKAFYIPSESMVPTLEENDRIFVNLFVPRNFALERGEVVVFKDTKGWLPAVPATTSNPVTDTLEFVGLLPDTSQQHLIKRVIGLPGDHVVCCDASQRLTVNGQALTEPYVNPAETPRVVPFDVTVPAGSIWVMGDNRNHSADSRYHEGIQPGSGFVSIGDVEGQAAVIAWPLNRIRSLDSYPDAFKDVPAPK</sequence>
<evidence type="ECO:0000256" key="3">
    <source>
        <dbReference type="ARBA" id="ARBA00009370"/>
    </source>
</evidence>
<keyword evidence="8" id="KW-0812">Transmembrane</keyword>
<comment type="subcellular location">
    <subcellularLocation>
        <location evidence="2">Cell membrane</location>
        <topology evidence="2">Single-pass type II membrane protein</topology>
    </subcellularLocation>
    <subcellularLocation>
        <location evidence="8">Membrane</location>
        <topology evidence="8">Single-pass type II membrane protein</topology>
    </subcellularLocation>
</comment>
<dbReference type="PANTHER" id="PTHR43390">
    <property type="entry name" value="SIGNAL PEPTIDASE I"/>
    <property type="match status" value="1"/>
</dbReference>
<evidence type="ECO:0000256" key="1">
    <source>
        <dbReference type="ARBA" id="ARBA00000677"/>
    </source>
</evidence>
<dbReference type="InterPro" id="IPR019533">
    <property type="entry name" value="Peptidase_S26"/>
</dbReference>
<feature type="active site" evidence="7">
    <location>
        <position position="136"/>
    </location>
</feature>
<dbReference type="PRINTS" id="PR00727">
    <property type="entry name" value="LEADERPTASE"/>
</dbReference>
<dbReference type="Gene3D" id="2.10.109.10">
    <property type="entry name" value="Umud Fragment, subunit A"/>
    <property type="match status" value="1"/>
</dbReference>
<keyword evidence="6 8" id="KW-0378">Hydrolase</keyword>
<dbReference type="InterPro" id="IPR019758">
    <property type="entry name" value="Pept_S26A_signal_pept_1_CS"/>
</dbReference>
<evidence type="ECO:0000256" key="5">
    <source>
        <dbReference type="ARBA" id="ARBA00022670"/>
    </source>
</evidence>
<keyword evidence="8" id="KW-0472">Membrane</keyword>
<evidence type="ECO:0000256" key="6">
    <source>
        <dbReference type="ARBA" id="ARBA00022801"/>
    </source>
</evidence>
<dbReference type="PROSITE" id="PS00501">
    <property type="entry name" value="SPASE_I_1"/>
    <property type="match status" value="1"/>
</dbReference>
<dbReference type="AlphaFoldDB" id="A0AB39KZL8"/>
<dbReference type="NCBIfam" id="TIGR02227">
    <property type="entry name" value="sigpep_I_bact"/>
    <property type="match status" value="1"/>
</dbReference>
<dbReference type="RefSeq" id="WP_369044719.1">
    <property type="nucleotide sequence ID" value="NZ_CP163302.1"/>
</dbReference>
<organism evidence="11">
    <name type="scientific">Sinomonas puerhi</name>
    <dbReference type="NCBI Taxonomy" id="3238584"/>
    <lineage>
        <taxon>Bacteria</taxon>
        <taxon>Bacillati</taxon>
        <taxon>Actinomycetota</taxon>
        <taxon>Actinomycetes</taxon>
        <taxon>Micrococcales</taxon>
        <taxon>Micrococcaceae</taxon>
        <taxon>Sinomonas</taxon>
    </lineage>
</organism>
<evidence type="ECO:0000256" key="4">
    <source>
        <dbReference type="ARBA" id="ARBA00013208"/>
    </source>
</evidence>
<protein>
    <recommendedName>
        <fullName evidence="4 8">Signal peptidase I</fullName>
        <ecNumber evidence="4 8">3.4.21.89</ecNumber>
    </recommendedName>
</protein>
<dbReference type="EMBL" id="CP163302">
    <property type="protein sequence ID" value="XDP43833.1"/>
    <property type="molecule type" value="Genomic_DNA"/>
</dbReference>
<dbReference type="GO" id="GO:0005886">
    <property type="term" value="C:plasma membrane"/>
    <property type="evidence" value="ECO:0007669"/>
    <property type="project" value="UniProtKB-SubCell"/>
</dbReference>
<evidence type="ECO:0000259" key="10">
    <source>
        <dbReference type="Pfam" id="PF10502"/>
    </source>
</evidence>
<dbReference type="KEGG" id="spue:AB5L97_10980"/>
<accession>A0AB39KZL8</accession>
<dbReference type="EC" id="3.4.21.89" evidence="4 8"/>
<evidence type="ECO:0000256" key="2">
    <source>
        <dbReference type="ARBA" id="ARBA00004401"/>
    </source>
</evidence>
<evidence type="ECO:0000256" key="9">
    <source>
        <dbReference type="SAM" id="MobiDB-lite"/>
    </source>
</evidence>
<dbReference type="InterPro" id="IPR036286">
    <property type="entry name" value="LexA/Signal_pep-like_sf"/>
</dbReference>
<dbReference type="CDD" id="cd06530">
    <property type="entry name" value="S26_SPase_I"/>
    <property type="match status" value="1"/>
</dbReference>
<feature type="domain" description="Peptidase S26" evidence="10">
    <location>
        <begin position="37"/>
        <end position="227"/>
    </location>
</feature>
<dbReference type="PROSITE" id="PS00761">
    <property type="entry name" value="SPASE_I_3"/>
    <property type="match status" value="1"/>
</dbReference>
<proteinExistence type="inferred from homology"/>
<reference evidence="11" key="1">
    <citation type="submission" date="2024-07" db="EMBL/GenBank/DDBJ databases">
        <authorList>
            <person name="fu j."/>
        </authorList>
    </citation>
    <scope>NUCLEOTIDE SEQUENCE</scope>
    <source>
        <strain evidence="11">P10A9</strain>
    </source>
</reference>
<comment type="similarity">
    <text evidence="3 8">Belongs to the peptidase S26 family.</text>
</comment>
<evidence type="ECO:0000256" key="7">
    <source>
        <dbReference type="PIRSR" id="PIRSR600223-1"/>
    </source>
</evidence>
<dbReference type="GO" id="GO:0004252">
    <property type="term" value="F:serine-type endopeptidase activity"/>
    <property type="evidence" value="ECO:0007669"/>
    <property type="project" value="InterPro"/>
</dbReference>
<dbReference type="PANTHER" id="PTHR43390:SF1">
    <property type="entry name" value="CHLOROPLAST PROCESSING PEPTIDASE"/>
    <property type="match status" value="1"/>
</dbReference>
<dbReference type="InterPro" id="IPR019756">
    <property type="entry name" value="Pept_S26A_signal_pept_1_Ser-AS"/>
</dbReference>
<evidence type="ECO:0000313" key="11">
    <source>
        <dbReference type="EMBL" id="XDP43833.1"/>
    </source>
</evidence>